<evidence type="ECO:0000256" key="1">
    <source>
        <dbReference type="ARBA" id="ARBA00004141"/>
    </source>
</evidence>
<keyword evidence="7" id="KW-1185">Reference proteome</keyword>
<dbReference type="EMBL" id="ML732469">
    <property type="protein sequence ID" value="KAB8067569.1"/>
    <property type="molecule type" value="Genomic_DNA"/>
</dbReference>
<sequence length="152" mass="16111">MSGIGNGGVNAIIPVWQSECTKPKSRGKNVVIIGIFIASGIECESEVAWCLPLAWAIIFTIMLMATAMLFLESPRWLVSKGLEEDARSALIALSGKEDATDDTITLEFNAITSIAQQTATLKRGFSGPLQAPTLNAFSTACALPLASISAHK</sequence>
<evidence type="ECO:0000256" key="2">
    <source>
        <dbReference type="ARBA" id="ARBA00022692"/>
    </source>
</evidence>
<dbReference type="InterPro" id="IPR005828">
    <property type="entry name" value="MFS_sugar_transport-like"/>
</dbReference>
<keyword evidence="2 5" id="KW-0812">Transmembrane</keyword>
<keyword evidence="4 5" id="KW-0472">Membrane</keyword>
<name>A0A5N5WHB0_9EURO</name>
<evidence type="ECO:0000256" key="4">
    <source>
        <dbReference type="ARBA" id="ARBA00023136"/>
    </source>
</evidence>
<organism evidence="6 7">
    <name type="scientific">Aspergillus leporis</name>
    <dbReference type="NCBI Taxonomy" id="41062"/>
    <lineage>
        <taxon>Eukaryota</taxon>
        <taxon>Fungi</taxon>
        <taxon>Dikarya</taxon>
        <taxon>Ascomycota</taxon>
        <taxon>Pezizomycotina</taxon>
        <taxon>Eurotiomycetes</taxon>
        <taxon>Eurotiomycetidae</taxon>
        <taxon>Eurotiales</taxon>
        <taxon>Aspergillaceae</taxon>
        <taxon>Aspergillus</taxon>
        <taxon>Aspergillus subgen. Circumdati</taxon>
    </lineage>
</organism>
<dbReference type="OrthoDB" id="5296287at2759"/>
<dbReference type="Pfam" id="PF00083">
    <property type="entry name" value="Sugar_tr"/>
    <property type="match status" value="1"/>
</dbReference>
<dbReference type="InterPro" id="IPR036259">
    <property type="entry name" value="MFS_trans_sf"/>
</dbReference>
<proteinExistence type="predicted"/>
<dbReference type="PANTHER" id="PTHR48022">
    <property type="entry name" value="PLASTIDIC GLUCOSE TRANSPORTER 4"/>
    <property type="match status" value="1"/>
</dbReference>
<feature type="transmembrane region" description="Helical" evidence="5">
    <location>
        <begin position="53"/>
        <end position="71"/>
    </location>
</feature>
<gene>
    <name evidence="6" type="ORF">BDV29DRAFT_163234</name>
</gene>
<dbReference type="SUPFAM" id="SSF103473">
    <property type="entry name" value="MFS general substrate transporter"/>
    <property type="match status" value="1"/>
</dbReference>
<reference evidence="6 7" key="1">
    <citation type="submission" date="2019-04" db="EMBL/GenBank/DDBJ databases">
        <title>Friends and foes A comparative genomics study of 23 Aspergillus species from section Flavi.</title>
        <authorList>
            <consortium name="DOE Joint Genome Institute"/>
            <person name="Kjaerbolling I."/>
            <person name="Vesth T."/>
            <person name="Frisvad J.C."/>
            <person name="Nybo J.L."/>
            <person name="Theobald S."/>
            <person name="Kildgaard S."/>
            <person name="Isbrandt T."/>
            <person name="Kuo A."/>
            <person name="Sato A."/>
            <person name="Lyhne E.K."/>
            <person name="Kogle M.E."/>
            <person name="Wiebenga A."/>
            <person name="Kun R.S."/>
            <person name="Lubbers R.J."/>
            <person name="Makela M.R."/>
            <person name="Barry K."/>
            <person name="Chovatia M."/>
            <person name="Clum A."/>
            <person name="Daum C."/>
            <person name="Haridas S."/>
            <person name="He G."/>
            <person name="LaButti K."/>
            <person name="Lipzen A."/>
            <person name="Mondo S."/>
            <person name="Riley R."/>
            <person name="Salamov A."/>
            <person name="Simmons B.A."/>
            <person name="Magnuson J.K."/>
            <person name="Henrissat B."/>
            <person name="Mortensen U.H."/>
            <person name="Larsen T.O."/>
            <person name="Devries R.P."/>
            <person name="Grigoriev I.V."/>
            <person name="Machida M."/>
            <person name="Baker S.E."/>
            <person name="Andersen M.R."/>
        </authorList>
    </citation>
    <scope>NUCLEOTIDE SEQUENCE [LARGE SCALE GENOMIC DNA]</scope>
    <source>
        <strain evidence="6 7">CBS 151.66</strain>
    </source>
</reference>
<dbReference type="GO" id="GO:0016020">
    <property type="term" value="C:membrane"/>
    <property type="evidence" value="ECO:0007669"/>
    <property type="project" value="UniProtKB-SubCell"/>
</dbReference>
<evidence type="ECO:0000256" key="5">
    <source>
        <dbReference type="SAM" id="Phobius"/>
    </source>
</evidence>
<dbReference type="Gene3D" id="1.20.1250.20">
    <property type="entry name" value="MFS general substrate transporter like domains"/>
    <property type="match status" value="1"/>
</dbReference>
<evidence type="ECO:0000313" key="7">
    <source>
        <dbReference type="Proteomes" id="UP000326565"/>
    </source>
</evidence>
<evidence type="ECO:0000313" key="6">
    <source>
        <dbReference type="EMBL" id="KAB8067569.1"/>
    </source>
</evidence>
<evidence type="ECO:0008006" key="8">
    <source>
        <dbReference type="Google" id="ProtNLM"/>
    </source>
</evidence>
<dbReference type="PANTHER" id="PTHR48022:SF45">
    <property type="entry name" value="MAJOR FACILITATOR SUPERFAMILY (MFS) PROFILE DOMAIN-CONTAINING PROTEIN-RELATED"/>
    <property type="match status" value="1"/>
</dbReference>
<protein>
    <recommendedName>
        <fullName evidence="8">Major facilitator superfamily (MFS) profile domain-containing protein</fullName>
    </recommendedName>
</protein>
<dbReference type="Proteomes" id="UP000326565">
    <property type="component" value="Unassembled WGS sequence"/>
</dbReference>
<keyword evidence="3 5" id="KW-1133">Transmembrane helix</keyword>
<dbReference type="InterPro" id="IPR050360">
    <property type="entry name" value="MFS_Sugar_Transporters"/>
</dbReference>
<accession>A0A5N5WHB0</accession>
<dbReference type="GO" id="GO:0005351">
    <property type="term" value="F:carbohydrate:proton symporter activity"/>
    <property type="evidence" value="ECO:0007669"/>
    <property type="project" value="TreeGrafter"/>
</dbReference>
<evidence type="ECO:0000256" key="3">
    <source>
        <dbReference type="ARBA" id="ARBA00022989"/>
    </source>
</evidence>
<comment type="subcellular location">
    <subcellularLocation>
        <location evidence="1">Membrane</location>
        <topology evidence="1">Multi-pass membrane protein</topology>
    </subcellularLocation>
</comment>
<dbReference type="AlphaFoldDB" id="A0A5N5WHB0"/>